<dbReference type="Proteomes" id="UP000655883">
    <property type="component" value="Segment"/>
</dbReference>
<accession>A0A7S5R7T9</accession>
<dbReference type="GO" id="GO:0000166">
    <property type="term" value="F:nucleotide binding"/>
    <property type="evidence" value="ECO:0007669"/>
    <property type="project" value="UniProtKB-KW"/>
</dbReference>
<dbReference type="InterPro" id="IPR042110">
    <property type="entry name" value="Adenylosuccinate_synth_dom2"/>
</dbReference>
<keyword evidence="3" id="KW-0547">Nucleotide-binding</keyword>
<keyword evidence="7" id="KW-1185">Reference proteome</keyword>
<dbReference type="EC" id="6.3.4.4" evidence="6"/>
<sequence>MKNAHIVIGAQYGDEGKGATVNLLAQKYPDALNVRFNGGAQAGHTVTLEDGRRHVFSHFGSGTLQGLDTYFNESSIVNPWRFKDEHTVIMSEFGLSPLVFVHENALVTSPYDMAINQLWETCRSGDRHGSCGMGIYETILRSRKPESLVRVHELVYHVFEDINDRYKEYAYRRLQDVRDFHPDCEEFIKDTEKFIDSEDVTRQFFLDYSFFMSMINVVKDDINIYPQYDTVIFEGAQGLQLDQNYVEYLGNLPHATPSNPGLGNKSLHDAFEKYGLTEDHIHVYYLTRFYQTRHGNGPFDREVNPDALGDIVDLTNIDNPHQGSIRYAPLNVFSLLEAVLFDLQYIDNCRPYLVVTCVDQIVNDEVVIKALHDDSHVKIPFEDLKMILRDNFELMYGIFYSDGKSMKYEEHLYDAA</sequence>
<keyword evidence="1 6" id="KW-0436">Ligase</keyword>
<evidence type="ECO:0000256" key="5">
    <source>
        <dbReference type="ARBA" id="ARBA00022842"/>
    </source>
</evidence>
<protein>
    <submittedName>
        <fullName evidence="6">Adenylosuccinate synthetase protein</fullName>
        <ecNumber evidence="6">6.3.4.4</ecNumber>
    </submittedName>
</protein>
<dbReference type="PANTHER" id="PTHR11846">
    <property type="entry name" value="ADENYLOSUCCINATE SYNTHETASE"/>
    <property type="match status" value="1"/>
</dbReference>
<gene>
    <name evidence="6" type="ORF">EVB97_019</name>
</gene>
<dbReference type="Gene3D" id="3.40.440.10">
    <property type="entry name" value="Adenylosuccinate Synthetase, subunit A, domain 1"/>
    <property type="match status" value="1"/>
</dbReference>
<dbReference type="HAMAP" id="MF_00011">
    <property type="entry name" value="Adenylosucc_synth"/>
    <property type="match status" value="1"/>
</dbReference>
<keyword evidence="4" id="KW-0658">Purine biosynthesis</keyword>
<dbReference type="GO" id="GO:0046040">
    <property type="term" value="P:IMP metabolic process"/>
    <property type="evidence" value="ECO:0007669"/>
    <property type="project" value="TreeGrafter"/>
</dbReference>
<dbReference type="InterPro" id="IPR042109">
    <property type="entry name" value="Adenylosuccinate_synth_dom1"/>
</dbReference>
<evidence type="ECO:0000256" key="2">
    <source>
        <dbReference type="ARBA" id="ARBA00022723"/>
    </source>
</evidence>
<evidence type="ECO:0000313" key="7">
    <source>
        <dbReference type="Proteomes" id="UP000655883"/>
    </source>
</evidence>
<proteinExistence type="inferred from homology"/>
<name>A0A7S5R7T9_9CAUD</name>
<dbReference type="GO" id="GO:0044208">
    <property type="term" value="P:'de novo' AMP biosynthetic process"/>
    <property type="evidence" value="ECO:0007669"/>
    <property type="project" value="TreeGrafter"/>
</dbReference>
<keyword evidence="2" id="KW-0479">Metal-binding</keyword>
<dbReference type="PANTHER" id="PTHR11846:SF0">
    <property type="entry name" value="ADENYLOSUCCINATE SYNTHETASE"/>
    <property type="match status" value="1"/>
</dbReference>
<dbReference type="EMBL" id="MN988525">
    <property type="protein sequence ID" value="QIG72577.1"/>
    <property type="molecule type" value="Genomic_DNA"/>
</dbReference>
<evidence type="ECO:0000256" key="1">
    <source>
        <dbReference type="ARBA" id="ARBA00022598"/>
    </source>
</evidence>
<reference evidence="6 7" key="1">
    <citation type="submission" date="2020-01" db="EMBL/GenBank/DDBJ databases">
        <title>Patterns of diversity and host range of bacteriophage communities associated with bean-nodulatin bacteria.</title>
        <authorList>
            <person name="Vann Cauwenberghe J."/>
            <person name="Santamaria R.I."/>
            <person name="Bustos P."/>
            <person name="Juarez S."/>
            <person name="Gonzalez V."/>
        </authorList>
    </citation>
    <scope>NUCLEOTIDE SEQUENCE [LARGE SCALE GENOMIC DNA]</scope>
    <source>
        <strain evidence="7">RHph</strain>
    </source>
</reference>
<keyword evidence="5" id="KW-0460">Magnesium</keyword>
<dbReference type="Pfam" id="PF00709">
    <property type="entry name" value="Adenylsucc_synt"/>
    <property type="match status" value="1"/>
</dbReference>
<evidence type="ECO:0000256" key="4">
    <source>
        <dbReference type="ARBA" id="ARBA00022755"/>
    </source>
</evidence>
<evidence type="ECO:0000256" key="3">
    <source>
        <dbReference type="ARBA" id="ARBA00022741"/>
    </source>
</evidence>
<dbReference type="InterPro" id="IPR027417">
    <property type="entry name" value="P-loop_NTPase"/>
</dbReference>
<evidence type="ECO:0000313" key="6">
    <source>
        <dbReference type="EMBL" id="QIG72577.1"/>
    </source>
</evidence>
<dbReference type="Gene3D" id="1.10.300.10">
    <property type="entry name" value="Adenylosuccinate Synthetase, subunit A, domain 2"/>
    <property type="match status" value="1"/>
</dbReference>
<dbReference type="GO" id="GO:0046872">
    <property type="term" value="F:metal ion binding"/>
    <property type="evidence" value="ECO:0007669"/>
    <property type="project" value="UniProtKB-KW"/>
</dbReference>
<organism evidence="6 7">
    <name type="scientific">Rhizobium phage RHph_Y65</name>
    <dbReference type="NCBI Taxonomy" id="2509785"/>
    <lineage>
        <taxon>Viruses</taxon>
        <taxon>Duplodnaviria</taxon>
        <taxon>Heunggongvirae</taxon>
        <taxon>Uroviricota</taxon>
        <taxon>Caudoviricetes</taxon>
        <taxon>Kleczkowskaviridae</taxon>
        <taxon>Cuauhnahuacvirus</taxon>
        <taxon>Cuauhnahuacvirus Y65</taxon>
    </lineage>
</organism>
<dbReference type="GO" id="GO:0004019">
    <property type="term" value="F:adenylosuccinate synthase activity"/>
    <property type="evidence" value="ECO:0007669"/>
    <property type="project" value="UniProtKB-EC"/>
</dbReference>
<dbReference type="SUPFAM" id="SSF52540">
    <property type="entry name" value="P-loop containing nucleoside triphosphate hydrolases"/>
    <property type="match status" value="1"/>
</dbReference>
<dbReference type="SMART" id="SM00788">
    <property type="entry name" value="Adenylsucc_synt"/>
    <property type="match status" value="1"/>
</dbReference>
<dbReference type="InterPro" id="IPR001114">
    <property type="entry name" value="Adenylosuccinate_synthetase"/>
</dbReference>